<protein>
    <submittedName>
        <fullName evidence="2">Uncharacterized protein</fullName>
    </submittedName>
</protein>
<comment type="caution">
    <text evidence="2">The sequence shown here is derived from an EMBL/GenBank/DDBJ whole genome shotgun (WGS) entry which is preliminary data.</text>
</comment>
<feature type="region of interest" description="Disordered" evidence="1">
    <location>
        <begin position="44"/>
        <end position="66"/>
    </location>
</feature>
<evidence type="ECO:0000256" key="1">
    <source>
        <dbReference type="SAM" id="MobiDB-lite"/>
    </source>
</evidence>
<accession>A0A4C1V268</accession>
<name>A0A4C1V268_EUMVA</name>
<gene>
    <name evidence="2" type="ORF">EVAR_27607_1</name>
</gene>
<proteinExistence type="predicted"/>
<evidence type="ECO:0000313" key="3">
    <source>
        <dbReference type="Proteomes" id="UP000299102"/>
    </source>
</evidence>
<dbReference type="AlphaFoldDB" id="A0A4C1V268"/>
<keyword evidence="3" id="KW-1185">Reference proteome</keyword>
<dbReference type="Proteomes" id="UP000299102">
    <property type="component" value="Unassembled WGS sequence"/>
</dbReference>
<organism evidence="2 3">
    <name type="scientific">Eumeta variegata</name>
    <name type="common">Bagworm moth</name>
    <name type="synonym">Eumeta japonica</name>
    <dbReference type="NCBI Taxonomy" id="151549"/>
    <lineage>
        <taxon>Eukaryota</taxon>
        <taxon>Metazoa</taxon>
        <taxon>Ecdysozoa</taxon>
        <taxon>Arthropoda</taxon>
        <taxon>Hexapoda</taxon>
        <taxon>Insecta</taxon>
        <taxon>Pterygota</taxon>
        <taxon>Neoptera</taxon>
        <taxon>Endopterygota</taxon>
        <taxon>Lepidoptera</taxon>
        <taxon>Glossata</taxon>
        <taxon>Ditrysia</taxon>
        <taxon>Tineoidea</taxon>
        <taxon>Psychidae</taxon>
        <taxon>Oiketicinae</taxon>
        <taxon>Eumeta</taxon>
    </lineage>
</organism>
<reference evidence="2 3" key="1">
    <citation type="journal article" date="2019" name="Commun. Biol.">
        <title>The bagworm genome reveals a unique fibroin gene that provides high tensile strength.</title>
        <authorList>
            <person name="Kono N."/>
            <person name="Nakamura H."/>
            <person name="Ohtoshi R."/>
            <person name="Tomita M."/>
            <person name="Numata K."/>
            <person name="Arakawa K."/>
        </authorList>
    </citation>
    <scope>NUCLEOTIDE SEQUENCE [LARGE SCALE GENOMIC DNA]</scope>
</reference>
<evidence type="ECO:0000313" key="2">
    <source>
        <dbReference type="EMBL" id="GBP32184.1"/>
    </source>
</evidence>
<sequence>MLDDVEPNENQNFYDQFIIQDLVHRCGPNPKSILNQTVGKSIKTSEQNLTADENGATAHRDGYRRR</sequence>
<dbReference type="EMBL" id="BGZK01000256">
    <property type="protein sequence ID" value="GBP32184.1"/>
    <property type="molecule type" value="Genomic_DNA"/>
</dbReference>